<keyword evidence="2" id="KW-1003">Cell membrane</keyword>
<organism evidence="4">
    <name type="scientific">Salmonella enterica subsp. enterica serovar Heidelberg</name>
    <dbReference type="NCBI Taxonomy" id="611"/>
    <lineage>
        <taxon>Bacteria</taxon>
        <taxon>Pseudomonadati</taxon>
        <taxon>Pseudomonadota</taxon>
        <taxon>Gammaproteobacteria</taxon>
        <taxon>Enterobacterales</taxon>
        <taxon>Enterobacteriaceae</taxon>
        <taxon>Salmonella</taxon>
    </lineage>
</organism>
<name>A0A751ZEW6_SALET</name>
<dbReference type="EMBL" id="DAAWCJ010000027">
    <property type="protein sequence ID" value="HAF7272246.1"/>
    <property type="molecule type" value="Genomic_DNA"/>
</dbReference>
<reference evidence="4" key="2">
    <citation type="submission" date="2018-07" db="EMBL/GenBank/DDBJ databases">
        <authorList>
            <consortium name="NCBI Pathogen Detection Project"/>
        </authorList>
    </citation>
    <scope>NUCLEOTIDE SEQUENCE</scope>
    <source>
        <strain evidence="4">10-5386</strain>
    </source>
</reference>
<evidence type="ECO:0000313" key="4">
    <source>
        <dbReference type="EMBL" id="HAF7272246.1"/>
    </source>
</evidence>
<evidence type="ECO:0000256" key="1">
    <source>
        <dbReference type="ARBA" id="ARBA00004429"/>
    </source>
</evidence>
<sequence length="111" mass="12178">QMPVFWSSIAEAVDYGEKKTGLRVSGLAFGGILFFQKFGMGIAGGILGFLLSHFGYQADVEQSARSLTGIALMMTLIPALFHLAVGLLMKKYLINNEYYRDIQLALAQKQA</sequence>
<keyword evidence="3" id="KW-0812">Transmembrane</keyword>
<keyword evidence="2" id="KW-0997">Cell inner membrane</keyword>
<comment type="caution">
    <text evidence="4">The sequence shown here is derived from an EMBL/GenBank/DDBJ whole genome shotgun (WGS) entry which is preliminary data.</text>
</comment>
<feature type="transmembrane region" description="Helical" evidence="3">
    <location>
        <begin position="27"/>
        <end position="50"/>
    </location>
</feature>
<feature type="transmembrane region" description="Helical" evidence="3">
    <location>
        <begin position="70"/>
        <end position="89"/>
    </location>
</feature>
<gene>
    <name evidence="4" type="ORF">G9X34_003560</name>
</gene>
<dbReference type="SUPFAM" id="SSF103473">
    <property type="entry name" value="MFS general substrate transporter"/>
    <property type="match status" value="1"/>
</dbReference>
<proteinExistence type="predicted"/>
<dbReference type="AlphaFoldDB" id="A0A751ZEW6"/>
<keyword evidence="3" id="KW-0472">Membrane</keyword>
<comment type="subcellular location">
    <subcellularLocation>
        <location evidence="1">Cell inner membrane</location>
        <topology evidence="1">Multi-pass membrane protein</topology>
    </subcellularLocation>
</comment>
<reference evidence="4" key="1">
    <citation type="journal article" date="2018" name="Genome Biol.">
        <title>SKESA: strategic k-mer extension for scrupulous assemblies.</title>
        <authorList>
            <person name="Souvorov A."/>
            <person name="Agarwala R."/>
            <person name="Lipman D.J."/>
        </authorList>
    </citation>
    <scope>NUCLEOTIDE SEQUENCE</scope>
    <source>
        <strain evidence="4">10-5386</strain>
    </source>
</reference>
<dbReference type="GO" id="GO:0005886">
    <property type="term" value="C:plasma membrane"/>
    <property type="evidence" value="ECO:0007669"/>
    <property type="project" value="UniProtKB-SubCell"/>
</dbReference>
<dbReference type="Pfam" id="PF13347">
    <property type="entry name" value="MFS_2"/>
    <property type="match status" value="1"/>
</dbReference>
<accession>A0A751ZEW6</accession>
<dbReference type="InterPro" id="IPR036259">
    <property type="entry name" value="MFS_trans_sf"/>
</dbReference>
<evidence type="ECO:0000256" key="2">
    <source>
        <dbReference type="ARBA" id="ARBA00022519"/>
    </source>
</evidence>
<keyword evidence="3" id="KW-1133">Transmembrane helix</keyword>
<protein>
    <submittedName>
        <fullName evidence="4">MFS transporter</fullName>
    </submittedName>
</protein>
<feature type="non-terminal residue" evidence="4">
    <location>
        <position position="1"/>
    </location>
</feature>
<evidence type="ECO:0000256" key="3">
    <source>
        <dbReference type="SAM" id="Phobius"/>
    </source>
</evidence>